<organism evidence="9 10">
    <name type="scientific">Linnemannia schmuckeri</name>
    <dbReference type="NCBI Taxonomy" id="64567"/>
    <lineage>
        <taxon>Eukaryota</taxon>
        <taxon>Fungi</taxon>
        <taxon>Fungi incertae sedis</taxon>
        <taxon>Mucoromycota</taxon>
        <taxon>Mortierellomycotina</taxon>
        <taxon>Mortierellomycetes</taxon>
        <taxon>Mortierellales</taxon>
        <taxon>Mortierellaceae</taxon>
        <taxon>Linnemannia</taxon>
    </lineage>
</organism>
<keyword evidence="3" id="KW-0547">Nucleotide-binding</keyword>
<dbReference type="EMBL" id="JAAAUQ010000237">
    <property type="protein sequence ID" value="KAF9152548.1"/>
    <property type="molecule type" value="Genomic_DNA"/>
</dbReference>
<feature type="compositionally biased region" description="Polar residues" evidence="5">
    <location>
        <begin position="2044"/>
        <end position="2057"/>
    </location>
</feature>
<dbReference type="SUPFAM" id="SSF50978">
    <property type="entry name" value="WD40 repeat-like"/>
    <property type="match status" value="2"/>
</dbReference>
<accession>A0A9P5S150</accession>
<dbReference type="SUPFAM" id="SSF141571">
    <property type="entry name" value="Pentapeptide repeat-like"/>
    <property type="match status" value="1"/>
</dbReference>
<feature type="domain" description="AIG1-type G" evidence="6">
    <location>
        <begin position="2458"/>
        <end position="2591"/>
    </location>
</feature>
<feature type="region of interest" description="Disordered" evidence="5">
    <location>
        <begin position="2619"/>
        <end position="2652"/>
    </location>
</feature>
<evidence type="ECO:0000256" key="2">
    <source>
        <dbReference type="ARBA" id="ARBA00022737"/>
    </source>
</evidence>
<evidence type="ECO:0000256" key="4">
    <source>
        <dbReference type="PROSITE-ProRule" id="PRU00221"/>
    </source>
</evidence>
<dbReference type="PROSITE" id="PS50082">
    <property type="entry name" value="WD_REPEATS_2"/>
    <property type="match status" value="7"/>
</dbReference>
<evidence type="ECO:0000259" key="7">
    <source>
        <dbReference type="Pfam" id="PF05729"/>
    </source>
</evidence>
<proteinExistence type="predicted"/>
<gene>
    <name evidence="9" type="ORF">BG015_005105</name>
</gene>
<feature type="region of interest" description="Disordered" evidence="5">
    <location>
        <begin position="1905"/>
        <end position="1939"/>
    </location>
</feature>
<dbReference type="InterPro" id="IPR001680">
    <property type="entry name" value="WD40_rpt"/>
</dbReference>
<feature type="compositionally biased region" description="Pro residues" evidence="5">
    <location>
        <begin position="1865"/>
        <end position="1874"/>
    </location>
</feature>
<feature type="region of interest" description="Disordered" evidence="5">
    <location>
        <begin position="1"/>
        <end position="24"/>
    </location>
</feature>
<feature type="compositionally biased region" description="Low complexity" evidence="5">
    <location>
        <begin position="2193"/>
        <end position="2213"/>
    </location>
</feature>
<evidence type="ECO:0000256" key="1">
    <source>
        <dbReference type="ARBA" id="ARBA00022574"/>
    </source>
</evidence>
<sequence>MAKPEVDSSSAPKARPAANKTKTSVFSRIATAAKRVTGPSTGHRSVSDGVAAVFVEYSKLPVALGSTDNAQQGQNTQRATDRPMAKTRIASESALPSSKDKVTTSSSKVTAPSKAITPSPKVDQFHVNIFAKNVPKPKSQTTWPNVEDRIKTTPQLALCATLLAKESTVDGEFDDDIGLLNNHSGERVLDDAPVDWVKAMEDPMKQDLIRALANGIVDEFNKDVTKNSDTLTEAVFLAPILGYEYYRILLDHTIRRFELSSLLDLFSLQGLVQVVQSASPGFLEADDLRRILGFVRTRLLGTLQQSLDYVYHLMLAVSRILDVMADNKVNGLDRITEHESLSAVLSDLRGSSDPFLLHQASYAFQALQYVPHNETNAQAVRHAIGAAESVIKISAVLKLDVEDFFNGLKGLAVGATAVFEDHRSGYEDVCSLIESGQGLFDSLKNALGTGHRRQWYLTLRQADAFVRKGRLAELNRLIGEAPCRGDPFFQWGICQLLGDLAADPDWDVEIRKHAVDFLLALHKDDAEWGKDESVRKWTVTLLERLSKPSIDNRTFTHIVPQDQAVKDHALTLLKSLDTGVTVGAVFRSPYPLRSCLPMPKSSTLLNRVVLDVKFDLDHLRDKVLKLPSPAVYIPPQAKANLKASDKNTFPLMASVKDFLTSERQVMLILGDSGSGKSTFNQHLERDLWSSYKERHAQDEEDPIPLHINLSAIENPEQDLISKILRYYNFSGSQVKKLKESRRFILICDGYDETKSTSNLYVKNQLNAGVGHWQAKMVISCRSTKLDHDYKSQFMPLPSNTRRGQTADLFQEAVIAPFTPDQIKSYIDQYILIEDLNRPQWKAQEYNDMLNWIPSLKDMVRNPFLLTLALQAMPRLVGAGRAKKDLLQIKVNRLVLYDTVVQEWITSAEYRLESSNLSEAETLALDDLRQFGFKFRVVKYLKDLASDIFKEQNGSPQVLFSGEDDTSWKAKYFGRTPKTTLLRRSSPLVRKGILNSFIHLSVLDYFFAIVIYDPEQDNDLSLASHPLSRRNILGDPSILQFLAERVQQESCKESPLKRQLLALIKKSKLDESASQAAANAITILVKAGVRFNGADLRRVRIPGADLSGGQFDSAQFHGADLRNVKLAKAWIRQADFSDADMTGVRFGELPHVDLNARASDCGYSPDGKTFAVGLQDGSIEIYDTVKWTRIRSFSDPVFVDIAIRDRGDVLHLTFSPKGDFLVSGSERNILGVWNYHTGELCRSLEGHPGGITSVAVSPDGRQIASAGHDKKVRLWNLRTGEQECVLIGHTDSVMTVAYSPNGRQVASGDHEGVIRIWHAQSGVAAVVLSGESLGWVHSIACSPDGRKIASGHAGGQVQLWHAETGEPGHVLIGHAKSVMGVAFSPNNQWIASAGWDYTVRLFDTETGTLCNTLTGHSLYVACVKFSPIKPQFASCGHDRTIRIWELQDLYANGSNQGVQNLTKPLPLVAYSPSGQYVVSAKRGGAVYQWDALSADPHLLWRSEDQDVAYMAYSPNGLQIATASNSPDDCSVQLWDLTTGKSGLMLPGDDCGVQALFYSPCSRWIAIAFEEGPVSIYDTQATDVRPAHTFNNHACGVAFSPDGGRIAFGGFNQKLWVYDASTGKLVATLKGHSGPILDVAYSSDGSLIGSGSWDYTARLWDAATYKPVVVLRGHVHWVQCLSFSICRRWIATGSKDWTVRLWDIQSSLLSASDQNVESSGVCVSVVQPFFAPVTHLAWNPNGAMEFVSASHEHSIRAWKVVVGEKNEDKGEGEAATAVVNVRLQWVSECDSLVGIGAKSAEAKGLSDFDRVLLKQRQSAKEDRPTMFERLKFKKKTDPAPSSGAAHLQQQQQPDSTSSSSAFESASSPPPPPPLIPPSSSSSSSTTSPPVSYNNGNYIHSYAAPPATATVSHSGAPLPASSSTSSITNVHRSPSNSSNHNLHLKASYTSMHNHYNPYNTTATATTASANHMMGGAHDTSNNNNYKVPLESNDANVKVPVSDSTSTTTPRPTSSHAYSNNSSNASTAGNGSNGLNRNISAGRDSSDWRTSNNHAQHTQAPRTIAATKPTVGAFVVATVNSTGDYPATTSSNNNTYAHYSNSNNNANNGQGGAVPVSTTSSASPSRSSSTSNRRGAGVSTGGSFTPQSATPPMTPRTISGVTDAAFSPGHEPVHATNTDTSARDRYSHPSGPHHGHLTTPTLHVQPQSSSSSYVNNNNNAFPSPFGIDESSASAFVSSPITYQPPAFQTFYTQEGAQHPVTTGAEVTDSTHNSTADSLHRAKSIVNAGRETLMQQQEYQNRQMEQFRENLDGISLYSNGSQQSTPHPTNDSESPFSNGTGSQPSFNAHHPPLASAGAIAASLAGANSPTDGPRLHEDIQTMDHHQPPRPRDRTISEGESDHGSRLDIANNIGLSTASLGGSSLFSPPLRTNTALATSNLVTHDIRQTSQRSHIEDGPGPVVLIAIGKTGQGKSSLLNKIMGTSELKASASVRAVTKGIAERSGWGRFEDSRRVLVTVADTPGLADTEGDDEKNIPILKEYIRSVGTRLGINAFLLVFKIDSGVDMIITILTAFNDIMKDFPNFWDNVVLVFTGCDYRRNVMHTKQLYHGEIQTQLEEHFLQDLRRPGPGSNRDNDDDSSSESGAPKAAGNGDEEAPTPVIPMVFLSCAEAPCGFSLGERCDCKARTTFLNAGIKRLWYKVREKKRWVLDADEDDDLSGHS</sequence>
<feature type="domain" description="NACHT" evidence="7">
    <location>
        <begin position="665"/>
        <end position="829"/>
    </location>
</feature>
<feature type="region of interest" description="Disordered" evidence="5">
    <location>
        <begin position="1814"/>
        <end position="1889"/>
    </location>
</feature>
<feature type="region of interest" description="Disordered" evidence="5">
    <location>
        <begin position="2310"/>
        <end position="2347"/>
    </location>
</feature>
<keyword evidence="10" id="KW-1185">Reference proteome</keyword>
<dbReference type="PROSITE" id="PS50294">
    <property type="entry name" value="WD_REPEATS_REGION"/>
    <property type="match status" value="6"/>
</dbReference>
<dbReference type="InterPro" id="IPR001646">
    <property type="entry name" value="5peptide_repeat"/>
</dbReference>
<dbReference type="Proteomes" id="UP000748756">
    <property type="component" value="Unassembled WGS sequence"/>
</dbReference>
<evidence type="ECO:0000259" key="8">
    <source>
        <dbReference type="Pfam" id="PF23948"/>
    </source>
</evidence>
<evidence type="ECO:0000313" key="10">
    <source>
        <dbReference type="Proteomes" id="UP000748756"/>
    </source>
</evidence>
<feature type="repeat" description="WD" evidence="4">
    <location>
        <begin position="1370"/>
        <end position="1411"/>
    </location>
</feature>
<keyword evidence="1 4" id="KW-0853">WD repeat</keyword>
<feature type="compositionally biased region" description="Polar residues" evidence="5">
    <location>
        <begin position="1917"/>
        <end position="1931"/>
    </location>
</feature>
<feature type="region of interest" description="Disordered" evidence="5">
    <location>
        <begin position="2090"/>
        <end position="2213"/>
    </location>
</feature>
<evidence type="ECO:0000313" key="9">
    <source>
        <dbReference type="EMBL" id="KAF9152548.1"/>
    </source>
</evidence>
<keyword evidence="2" id="KW-0677">Repeat</keyword>
<dbReference type="Pfam" id="PF23948">
    <property type="entry name" value="ARM_5"/>
    <property type="match status" value="1"/>
</dbReference>
<feature type="repeat" description="WD" evidence="4">
    <location>
        <begin position="1412"/>
        <end position="1446"/>
    </location>
</feature>
<dbReference type="OrthoDB" id="2363602at2759"/>
<evidence type="ECO:0000259" key="6">
    <source>
        <dbReference type="Pfam" id="PF04548"/>
    </source>
</evidence>
<dbReference type="Pfam" id="PF00400">
    <property type="entry name" value="WD40"/>
    <property type="match status" value="10"/>
</dbReference>
<protein>
    <recommendedName>
        <fullName evidence="11">WD40 repeat-like protein</fullName>
    </recommendedName>
</protein>
<feature type="repeat" description="WD" evidence="4">
    <location>
        <begin position="1669"/>
        <end position="1710"/>
    </location>
</feature>
<feature type="region of interest" description="Disordered" evidence="5">
    <location>
        <begin position="66"/>
        <end position="118"/>
    </location>
</feature>
<feature type="repeat" description="WD" evidence="4">
    <location>
        <begin position="1285"/>
        <end position="1326"/>
    </location>
</feature>
<comment type="caution">
    <text evidence="9">The sequence shown here is derived from an EMBL/GenBank/DDBJ whole genome shotgun (WGS) entry which is preliminary data.</text>
</comment>
<dbReference type="Gene3D" id="2.160.20.80">
    <property type="entry name" value="E3 ubiquitin-protein ligase SopA"/>
    <property type="match status" value="1"/>
</dbReference>
<feature type="compositionally biased region" description="Polar residues" evidence="5">
    <location>
        <begin position="2311"/>
        <end position="2341"/>
    </location>
</feature>
<dbReference type="Gene3D" id="2.130.10.10">
    <property type="entry name" value="YVTN repeat-like/Quinoprotein amine dehydrogenase"/>
    <property type="match status" value="4"/>
</dbReference>
<dbReference type="PROSITE" id="PS00678">
    <property type="entry name" value="WD_REPEATS_1"/>
    <property type="match status" value="2"/>
</dbReference>
<dbReference type="InterPro" id="IPR019775">
    <property type="entry name" value="WD40_repeat_CS"/>
</dbReference>
<dbReference type="InterPro" id="IPR006703">
    <property type="entry name" value="G_AIG1"/>
</dbReference>
<feature type="repeat" description="WD" evidence="4">
    <location>
        <begin position="1243"/>
        <end position="1284"/>
    </location>
</feature>
<feature type="compositionally biased region" description="Low complexity" evidence="5">
    <location>
        <begin position="1846"/>
        <end position="1864"/>
    </location>
</feature>
<dbReference type="Pfam" id="PF05729">
    <property type="entry name" value="NACHT"/>
    <property type="match status" value="1"/>
</dbReference>
<feature type="domain" description="Arm-like repeat" evidence="8">
    <location>
        <begin position="203"/>
        <end position="553"/>
    </location>
</feature>
<dbReference type="SUPFAM" id="SSF52540">
    <property type="entry name" value="P-loop containing nucleoside triphosphate hydrolases"/>
    <property type="match status" value="1"/>
</dbReference>
<dbReference type="PANTHER" id="PTHR19848:SF8">
    <property type="entry name" value="F-BOX AND WD REPEAT DOMAIN CONTAINING 7"/>
    <property type="match status" value="1"/>
</dbReference>
<feature type="region of interest" description="Disordered" evidence="5">
    <location>
        <begin position="1968"/>
        <end position="2062"/>
    </location>
</feature>
<dbReference type="InterPro" id="IPR027417">
    <property type="entry name" value="P-loop_NTPase"/>
</dbReference>
<evidence type="ECO:0000256" key="5">
    <source>
        <dbReference type="SAM" id="MobiDB-lite"/>
    </source>
</evidence>
<reference evidence="9" key="1">
    <citation type="journal article" date="2020" name="Fungal Divers.">
        <title>Resolving the Mortierellaceae phylogeny through synthesis of multi-gene phylogenetics and phylogenomics.</title>
        <authorList>
            <person name="Vandepol N."/>
            <person name="Liber J."/>
            <person name="Desiro A."/>
            <person name="Na H."/>
            <person name="Kennedy M."/>
            <person name="Barry K."/>
            <person name="Grigoriev I.V."/>
            <person name="Miller A.N."/>
            <person name="O'Donnell K."/>
            <person name="Stajich J.E."/>
            <person name="Bonito G."/>
        </authorList>
    </citation>
    <scope>NUCLEOTIDE SEQUENCE</scope>
    <source>
        <strain evidence="9">NRRL 6426</strain>
    </source>
</reference>
<dbReference type="Pfam" id="PF00805">
    <property type="entry name" value="Pentapeptide"/>
    <property type="match status" value="1"/>
</dbReference>
<dbReference type="Gene3D" id="3.40.50.300">
    <property type="entry name" value="P-loop containing nucleotide triphosphate hydrolases"/>
    <property type="match status" value="2"/>
</dbReference>
<dbReference type="InterPro" id="IPR015943">
    <property type="entry name" value="WD40/YVTN_repeat-like_dom_sf"/>
</dbReference>
<feature type="compositionally biased region" description="Low complexity" evidence="5">
    <location>
        <begin position="1993"/>
        <end position="2032"/>
    </location>
</feature>
<feature type="compositionally biased region" description="Polar residues" evidence="5">
    <location>
        <begin position="2137"/>
        <end position="2156"/>
    </location>
</feature>
<feature type="compositionally biased region" description="Polar residues" evidence="5">
    <location>
        <begin position="66"/>
        <end position="78"/>
    </location>
</feature>
<dbReference type="GO" id="GO:0005525">
    <property type="term" value="F:GTP binding"/>
    <property type="evidence" value="ECO:0007669"/>
    <property type="project" value="InterPro"/>
</dbReference>
<evidence type="ECO:0008006" key="11">
    <source>
        <dbReference type="Google" id="ProtNLM"/>
    </source>
</evidence>
<feature type="compositionally biased region" description="Basic and acidic residues" evidence="5">
    <location>
        <begin position="1814"/>
        <end position="1828"/>
    </location>
</feature>
<dbReference type="PANTHER" id="PTHR19848">
    <property type="entry name" value="WD40 REPEAT PROTEIN"/>
    <property type="match status" value="1"/>
</dbReference>
<feature type="repeat" description="WD" evidence="4">
    <location>
        <begin position="1201"/>
        <end position="1242"/>
    </location>
</feature>
<feature type="region of interest" description="Disordered" evidence="5">
    <location>
        <begin position="2359"/>
        <end position="2399"/>
    </location>
</feature>
<feature type="compositionally biased region" description="Basic and acidic residues" evidence="5">
    <location>
        <begin position="2368"/>
        <end position="2399"/>
    </location>
</feature>
<feature type="repeat" description="WD" evidence="4">
    <location>
        <begin position="1627"/>
        <end position="1668"/>
    </location>
</feature>
<dbReference type="InterPro" id="IPR036322">
    <property type="entry name" value="WD40_repeat_dom_sf"/>
</dbReference>
<dbReference type="CDD" id="cd00200">
    <property type="entry name" value="WD40"/>
    <property type="match status" value="2"/>
</dbReference>
<feature type="compositionally biased region" description="Low complexity" evidence="5">
    <location>
        <begin position="103"/>
        <end position="115"/>
    </location>
</feature>
<evidence type="ECO:0000256" key="3">
    <source>
        <dbReference type="ARBA" id="ARBA00022741"/>
    </source>
</evidence>
<dbReference type="SMART" id="SM00320">
    <property type="entry name" value="WD40"/>
    <property type="match status" value="14"/>
</dbReference>
<dbReference type="InterPro" id="IPR056251">
    <property type="entry name" value="Arm_rpt_dom"/>
</dbReference>
<dbReference type="InterPro" id="IPR007111">
    <property type="entry name" value="NACHT_NTPase"/>
</dbReference>
<feature type="compositionally biased region" description="Low complexity" evidence="5">
    <location>
        <begin position="1875"/>
        <end position="1889"/>
    </location>
</feature>
<dbReference type="Pfam" id="PF04548">
    <property type="entry name" value="AIG1"/>
    <property type="match status" value="1"/>
</dbReference>
<name>A0A9P5S150_9FUNG</name>
<feature type="compositionally biased region" description="Low complexity" evidence="5">
    <location>
        <begin position="2090"/>
        <end position="2133"/>
    </location>
</feature>